<dbReference type="AlphaFoldDB" id="A0A0G0LJ86"/>
<dbReference type="EMBL" id="LBVU01000003">
    <property type="protein sequence ID" value="KKQ91983.1"/>
    <property type="molecule type" value="Genomic_DNA"/>
</dbReference>
<dbReference type="PANTHER" id="PTHR45763">
    <property type="entry name" value="HYDROLASE, ALPHA/BETA FOLD FAMILY PROTEIN, EXPRESSED-RELATED"/>
    <property type="match status" value="1"/>
</dbReference>
<dbReference type="InterPro" id="IPR029058">
    <property type="entry name" value="AB_hydrolase_fold"/>
</dbReference>
<dbReference type="PANTHER" id="PTHR45763:SF46">
    <property type="entry name" value="AB HYDROLASE-1 DOMAIN-CONTAINING PROTEIN"/>
    <property type="match status" value="1"/>
</dbReference>
<name>A0A0G0LJ86_9BACT</name>
<dbReference type="STRING" id="1618572.UT17_C0003G0006"/>
<comment type="caution">
    <text evidence="2">The sequence shown here is derived from an EMBL/GenBank/DDBJ whole genome shotgun (WGS) entry which is preliminary data.</text>
</comment>
<protein>
    <submittedName>
        <fullName evidence="2">Alpha/beta hydrolase fold protein</fullName>
    </submittedName>
</protein>
<keyword evidence="2" id="KW-0378">Hydrolase</keyword>
<dbReference type="Pfam" id="PF00561">
    <property type="entry name" value="Abhydrolase_1"/>
    <property type="match status" value="1"/>
</dbReference>
<dbReference type="GO" id="GO:0016787">
    <property type="term" value="F:hydrolase activity"/>
    <property type="evidence" value="ECO:0007669"/>
    <property type="project" value="UniProtKB-KW"/>
</dbReference>
<sequence>MVNKSKTIKLKDGRSLGYIEYGDPKGKPAFFFHGWPGSRFSGKEADIDAKKLGVRVISTDRPGIGLSDFKKDRKLLDWPDDIAELADFLKIKKFSIMGVSGGGPYVAVCAYKIPKRVIKAGIVVGLAPINKKNLEGMSFRGNLGWKNYHRFLFLRTLSALNSEILFKYIPFLGQLLAFPTRQDHLAYVEAVKNKAGEESGVKEAFSQGIIGPAEELRIYTDDWGFDLKDVKAKVYLWYGAKDKCVSLNMARYYESRILGSKLYIDKNGGHLARYNFEDKILKTLVS</sequence>
<evidence type="ECO:0000313" key="3">
    <source>
        <dbReference type="Proteomes" id="UP000034774"/>
    </source>
</evidence>
<dbReference type="Proteomes" id="UP000034774">
    <property type="component" value="Unassembled WGS sequence"/>
</dbReference>
<dbReference type="Gene3D" id="3.40.50.1820">
    <property type="entry name" value="alpha/beta hydrolase"/>
    <property type="match status" value="1"/>
</dbReference>
<gene>
    <name evidence="2" type="ORF">UT17_C0003G0006</name>
</gene>
<organism evidence="2 3">
    <name type="scientific">Candidatus Woesebacteria bacterium GW2011_GWB1_39_10</name>
    <dbReference type="NCBI Taxonomy" id="1618572"/>
    <lineage>
        <taxon>Bacteria</taxon>
        <taxon>Candidatus Woeseibacteriota</taxon>
    </lineage>
</organism>
<feature type="domain" description="AB hydrolase-1" evidence="1">
    <location>
        <begin position="31"/>
        <end position="272"/>
    </location>
</feature>
<dbReference type="SUPFAM" id="SSF53474">
    <property type="entry name" value="alpha/beta-Hydrolases"/>
    <property type="match status" value="1"/>
</dbReference>
<proteinExistence type="predicted"/>
<evidence type="ECO:0000259" key="1">
    <source>
        <dbReference type="Pfam" id="PF00561"/>
    </source>
</evidence>
<dbReference type="InterPro" id="IPR000073">
    <property type="entry name" value="AB_hydrolase_1"/>
</dbReference>
<accession>A0A0G0LJ86</accession>
<reference evidence="2 3" key="1">
    <citation type="journal article" date="2015" name="Nature">
        <title>rRNA introns, odd ribosomes, and small enigmatic genomes across a large radiation of phyla.</title>
        <authorList>
            <person name="Brown C.T."/>
            <person name="Hug L.A."/>
            <person name="Thomas B.C."/>
            <person name="Sharon I."/>
            <person name="Castelle C.J."/>
            <person name="Singh A."/>
            <person name="Wilkins M.J."/>
            <person name="Williams K.H."/>
            <person name="Banfield J.F."/>
        </authorList>
    </citation>
    <scope>NUCLEOTIDE SEQUENCE [LARGE SCALE GENOMIC DNA]</scope>
</reference>
<evidence type="ECO:0000313" key="2">
    <source>
        <dbReference type="EMBL" id="KKQ91983.1"/>
    </source>
</evidence>